<dbReference type="InterPro" id="IPR006665">
    <property type="entry name" value="OmpA-like"/>
</dbReference>
<dbReference type="SUPFAM" id="SSF103088">
    <property type="entry name" value="OmpA-like"/>
    <property type="match status" value="1"/>
</dbReference>
<dbReference type="Gene3D" id="3.30.1330.60">
    <property type="entry name" value="OmpA-like domain"/>
    <property type="match status" value="1"/>
</dbReference>
<keyword evidence="3" id="KW-0998">Cell outer membrane</keyword>
<dbReference type="InterPro" id="IPR006690">
    <property type="entry name" value="OMPA-like_CS"/>
</dbReference>
<dbReference type="PROSITE" id="PS51123">
    <property type="entry name" value="OMPA_2"/>
    <property type="match status" value="1"/>
</dbReference>
<accession>A0A240EDH2</accession>
<keyword evidence="7" id="KW-1185">Reference proteome</keyword>
<dbReference type="EMBL" id="OANT01000014">
    <property type="protein sequence ID" value="SNX46606.1"/>
    <property type="molecule type" value="Genomic_DNA"/>
</dbReference>
<dbReference type="Pfam" id="PF13488">
    <property type="entry name" value="Gly-zipper_Omp"/>
    <property type="match status" value="1"/>
</dbReference>
<dbReference type="Pfam" id="PF00691">
    <property type="entry name" value="OmpA"/>
    <property type="match status" value="1"/>
</dbReference>
<dbReference type="OrthoDB" id="9782229at2"/>
<dbReference type="InterPro" id="IPR006664">
    <property type="entry name" value="OMP_bac"/>
</dbReference>
<protein>
    <submittedName>
        <fullName evidence="6">Outer membrane protein OmpA</fullName>
    </submittedName>
</protein>
<dbReference type="PROSITE" id="PS51257">
    <property type="entry name" value="PROKAR_LIPOPROTEIN"/>
    <property type="match status" value="1"/>
</dbReference>
<evidence type="ECO:0000259" key="5">
    <source>
        <dbReference type="PROSITE" id="PS51123"/>
    </source>
</evidence>
<evidence type="ECO:0000256" key="4">
    <source>
        <dbReference type="PROSITE-ProRule" id="PRU00473"/>
    </source>
</evidence>
<sequence length="214" mass="22143">MRAFAISALIGAVALTGCTTDPTTGQRDYNKTAIGSVIGAAAGYGLSKSNANSSSQNNRGALIGAVVGGAGGYILDQREKKLKEQLAGSGVSVDRNEDGSIGLVMPGNITFATNDATINPQFYATLNKVAQQLNDGKVAVVVSGYTDSTGNDSINIPLSQRRAQSVQNYLIQQGVPSNRINAQGYGASNPIASNATADGKQQNRRVELSIYAVS</sequence>
<dbReference type="Proteomes" id="UP000219042">
    <property type="component" value="Unassembled WGS sequence"/>
</dbReference>
<dbReference type="RefSeq" id="WP_097080343.1">
    <property type="nucleotide sequence ID" value="NZ_BAABHT010000013.1"/>
</dbReference>
<dbReference type="PROSITE" id="PS01068">
    <property type="entry name" value="OMPA_1"/>
    <property type="match status" value="1"/>
</dbReference>
<comment type="subcellular location">
    <subcellularLocation>
        <location evidence="1">Cell outer membrane</location>
    </subcellularLocation>
</comment>
<dbReference type="InterPro" id="IPR039567">
    <property type="entry name" value="Gly-zipper"/>
</dbReference>
<evidence type="ECO:0000256" key="2">
    <source>
        <dbReference type="ARBA" id="ARBA00023136"/>
    </source>
</evidence>
<dbReference type="PANTHER" id="PTHR30329:SF21">
    <property type="entry name" value="LIPOPROTEIN YIAD-RELATED"/>
    <property type="match status" value="1"/>
</dbReference>
<dbReference type="PANTHER" id="PTHR30329">
    <property type="entry name" value="STATOR ELEMENT OF FLAGELLAR MOTOR COMPLEX"/>
    <property type="match status" value="1"/>
</dbReference>
<evidence type="ECO:0000313" key="6">
    <source>
        <dbReference type="EMBL" id="SNX46606.1"/>
    </source>
</evidence>
<organism evidence="6 7">
    <name type="scientific">Acinetobacter puyangensis</name>
    <dbReference type="NCBI Taxonomy" id="1096779"/>
    <lineage>
        <taxon>Bacteria</taxon>
        <taxon>Pseudomonadati</taxon>
        <taxon>Pseudomonadota</taxon>
        <taxon>Gammaproteobacteria</taxon>
        <taxon>Moraxellales</taxon>
        <taxon>Moraxellaceae</taxon>
        <taxon>Acinetobacter</taxon>
    </lineage>
</organism>
<gene>
    <name evidence="6" type="ORF">SAMN05421731_11415</name>
</gene>
<evidence type="ECO:0000256" key="3">
    <source>
        <dbReference type="ARBA" id="ARBA00023237"/>
    </source>
</evidence>
<dbReference type="AlphaFoldDB" id="A0A240EDH2"/>
<name>A0A240EDH2_9GAMM</name>
<dbReference type="PRINTS" id="PR01023">
    <property type="entry name" value="NAFLGMOTY"/>
</dbReference>
<keyword evidence="2 4" id="KW-0472">Membrane</keyword>
<reference evidence="7" key="1">
    <citation type="submission" date="2016-09" db="EMBL/GenBank/DDBJ databases">
        <authorList>
            <person name="Varghese N."/>
            <person name="Submissions S."/>
        </authorList>
    </citation>
    <scope>NUCLEOTIDE SEQUENCE [LARGE SCALE GENOMIC DNA]</scope>
    <source>
        <strain evidence="7">ANC 4466</strain>
    </source>
</reference>
<evidence type="ECO:0000313" key="7">
    <source>
        <dbReference type="Proteomes" id="UP000219042"/>
    </source>
</evidence>
<proteinExistence type="predicted"/>
<dbReference type="GO" id="GO:0009279">
    <property type="term" value="C:cell outer membrane"/>
    <property type="evidence" value="ECO:0007669"/>
    <property type="project" value="UniProtKB-SubCell"/>
</dbReference>
<feature type="domain" description="OmpA-like" evidence="5">
    <location>
        <begin position="98"/>
        <end position="214"/>
    </location>
</feature>
<dbReference type="CDD" id="cd07185">
    <property type="entry name" value="OmpA_C-like"/>
    <property type="match status" value="1"/>
</dbReference>
<dbReference type="InterPro" id="IPR050330">
    <property type="entry name" value="Bact_OuterMem_StrucFunc"/>
</dbReference>
<dbReference type="PRINTS" id="PR01021">
    <property type="entry name" value="OMPADOMAIN"/>
</dbReference>
<evidence type="ECO:0000256" key="1">
    <source>
        <dbReference type="ARBA" id="ARBA00004442"/>
    </source>
</evidence>
<dbReference type="InterPro" id="IPR036737">
    <property type="entry name" value="OmpA-like_sf"/>
</dbReference>